<gene>
    <name evidence="1" type="ordered locus">HBZC1_03510</name>
</gene>
<accession>F8KRF6</accession>
<sequence length="37" mass="3979">MGTLVLVFSLEACTGKIHEMQKSPCACGQNLVSLKKL</sequence>
<dbReference type="KEGG" id="hbi:HBZC1_03510"/>
<reference evidence="1 2" key="1">
    <citation type="journal article" date="2011" name="J. Bacteriol.">
        <title>Genome sequence of Helicobacter bizzozeronii strain CIII-1, an isolate from human gastric mucosa.</title>
        <authorList>
            <person name="Schott T."/>
            <person name="Rossi M."/>
            <person name="Hanninen M.L."/>
        </authorList>
    </citation>
    <scope>NUCLEOTIDE SEQUENCE [LARGE SCALE GENOMIC DNA]</scope>
    <source>
        <strain evidence="1 2">CIII-1</strain>
    </source>
</reference>
<name>F8KRF6_HELBC</name>
<organism evidence="1 2">
    <name type="scientific">Helicobacter bizzozeronii (strain CIII-1)</name>
    <dbReference type="NCBI Taxonomy" id="1002804"/>
    <lineage>
        <taxon>Bacteria</taxon>
        <taxon>Pseudomonadati</taxon>
        <taxon>Campylobacterota</taxon>
        <taxon>Epsilonproteobacteria</taxon>
        <taxon>Campylobacterales</taxon>
        <taxon>Helicobacteraceae</taxon>
        <taxon>Helicobacter</taxon>
    </lineage>
</organism>
<evidence type="ECO:0000313" key="1">
    <source>
        <dbReference type="EMBL" id="CCB79337.1"/>
    </source>
</evidence>
<evidence type="ECO:0000313" key="2">
    <source>
        <dbReference type="Proteomes" id="UP000008387"/>
    </source>
</evidence>
<proteinExistence type="predicted"/>
<protein>
    <submittedName>
        <fullName evidence="1">Uncharacterized protein</fullName>
    </submittedName>
</protein>
<dbReference type="HOGENOM" id="CLU_3344396_0_0_7"/>
<dbReference type="AlphaFoldDB" id="F8KRF6"/>
<keyword evidence="2" id="KW-1185">Reference proteome</keyword>
<dbReference type="EMBL" id="FR871757">
    <property type="protein sequence ID" value="CCB79337.1"/>
    <property type="molecule type" value="Genomic_DNA"/>
</dbReference>
<dbReference type="Proteomes" id="UP000008387">
    <property type="component" value="Chromosome"/>
</dbReference>
<dbReference type="STRING" id="1002804.HBZC1_03510"/>